<dbReference type="Proteomes" id="UP001209878">
    <property type="component" value="Unassembled WGS sequence"/>
</dbReference>
<evidence type="ECO:0000313" key="3">
    <source>
        <dbReference type="Proteomes" id="UP001209878"/>
    </source>
</evidence>
<gene>
    <name evidence="2" type="ORF">NP493_5g00034</name>
</gene>
<feature type="region of interest" description="Disordered" evidence="1">
    <location>
        <begin position="1"/>
        <end position="44"/>
    </location>
</feature>
<evidence type="ECO:0000256" key="1">
    <source>
        <dbReference type="SAM" id="MobiDB-lite"/>
    </source>
</evidence>
<dbReference type="EMBL" id="JAODUO010000006">
    <property type="protein sequence ID" value="KAK2193770.1"/>
    <property type="molecule type" value="Genomic_DNA"/>
</dbReference>
<reference evidence="2" key="1">
    <citation type="journal article" date="2023" name="Mol. Biol. Evol.">
        <title>Third-Generation Sequencing Reveals the Adaptive Role of the Epigenome in Three Deep-Sea Polychaetes.</title>
        <authorList>
            <person name="Perez M."/>
            <person name="Aroh O."/>
            <person name="Sun Y."/>
            <person name="Lan Y."/>
            <person name="Juniper S.K."/>
            <person name="Young C.R."/>
            <person name="Angers B."/>
            <person name="Qian P.Y."/>
        </authorList>
    </citation>
    <scope>NUCLEOTIDE SEQUENCE</scope>
    <source>
        <strain evidence="2">R07B-5</strain>
    </source>
</reference>
<keyword evidence="3" id="KW-1185">Reference proteome</keyword>
<organism evidence="2 3">
    <name type="scientific">Ridgeia piscesae</name>
    <name type="common">Tubeworm</name>
    <dbReference type="NCBI Taxonomy" id="27915"/>
    <lineage>
        <taxon>Eukaryota</taxon>
        <taxon>Metazoa</taxon>
        <taxon>Spiralia</taxon>
        <taxon>Lophotrochozoa</taxon>
        <taxon>Annelida</taxon>
        <taxon>Polychaeta</taxon>
        <taxon>Sedentaria</taxon>
        <taxon>Canalipalpata</taxon>
        <taxon>Sabellida</taxon>
        <taxon>Siboglinidae</taxon>
        <taxon>Ridgeia</taxon>
    </lineage>
</organism>
<proteinExistence type="predicted"/>
<sequence>MTRFQPEQGAMTSAASPRGGERLVPKLPLPGPVSGASPTHEGRTLLEPSLTFVSDLPKGLRVGNKYPCVAPKVSITAKSHHICGVHRFIKSD</sequence>
<name>A0AAD9PFL1_RIDPI</name>
<comment type="caution">
    <text evidence="2">The sequence shown here is derived from an EMBL/GenBank/DDBJ whole genome shotgun (WGS) entry which is preliminary data.</text>
</comment>
<accession>A0AAD9PFL1</accession>
<protein>
    <submittedName>
        <fullName evidence="2">Uncharacterized protein</fullName>
    </submittedName>
</protein>
<dbReference type="AlphaFoldDB" id="A0AAD9PFL1"/>
<evidence type="ECO:0000313" key="2">
    <source>
        <dbReference type="EMBL" id="KAK2193770.1"/>
    </source>
</evidence>